<gene>
    <name evidence="2" type="ORF">ZOD2009_08464</name>
</gene>
<feature type="compositionally biased region" description="Acidic residues" evidence="1">
    <location>
        <begin position="16"/>
        <end position="25"/>
    </location>
</feature>
<feature type="region of interest" description="Disordered" evidence="1">
    <location>
        <begin position="1"/>
        <end position="40"/>
    </location>
</feature>
<organism evidence="2 3">
    <name type="scientific">Haladaptatus paucihalophilus DX253</name>
    <dbReference type="NCBI Taxonomy" id="797209"/>
    <lineage>
        <taxon>Archaea</taxon>
        <taxon>Methanobacteriati</taxon>
        <taxon>Methanobacteriota</taxon>
        <taxon>Stenosarchaea group</taxon>
        <taxon>Halobacteria</taxon>
        <taxon>Halobacteriales</taxon>
        <taxon>Haladaptataceae</taxon>
        <taxon>Haladaptatus</taxon>
    </lineage>
</organism>
<evidence type="ECO:0000313" key="2">
    <source>
        <dbReference type="EMBL" id="EFW92889.1"/>
    </source>
</evidence>
<evidence type="ECO:0000313" key="3">
    <source>
        <dbReference type="Proteomes" id="UP000003751"/>
    </source>
</evidence>
<protein>
    <submittedName>
        <fullName evidence="2">Uncharacterized protein</fullName>
    </submittedName>
</protein>
<dbReference type="AlphaFoldDB" id="E7QSC0"/>
<comment type="caution">
    <text evidence="2">The sequence shown here is derived from an EMBL/GenBank/DDBJ whole genome shotgun (WGS) entry which is preliminary data.</text>
</comment>
<proteinExistence type="predicted"/>
<sequence>MAQTATKSPLCCGRDDESDGDDEELPTNLSVRDTEWGTKR</sequence>
<accession>E7QSC0</accession>
<dbReference type="Proteomes" id="UP000003751">
    <property type="component" value="Unassembled WGS sequence"/>
</dbReference>
<reference evidence="2 3" key="1">
    <citation type="journal article" date="2014" name="ISME J.">
        <title>Trehalose/2-sulfotrehalose biosynthesis and glycine-betaine uptake are widely spread mechanisms for osmoadaptation in the Halobacteriales.</title>
        <authorList>
            <person name="Youssef N.H."/>
            <person name="Savage-Ashlock K.N."/>
            <person name="McCully A.L."/>
            <person name="Luedtke B."/>
            <person name="Shaw E.I."/>
            <person name="Hoff W.D."/>
            <person name="Elshahed M.S."/>
        </authorList>
    </citation>
    <scope>NUCLEOTIDE SEQUENCE [LARGE SCALE GENOMIC DNA]</scope>
    <source>
        <strain evidence="2 3">DX253</strain>
    </source>
</reference>
<dbReference type="PATRIC" id="fig|797209.4.peg.1693"/>
<dbReference type="EMBL" id="AEMG01000006">
    <property type="protein sequence ID" value="EFW92889.1"/>
    <property type="molecule type" value="Genomic_DNA"/>
</dbReference>
<evidence type="ECO:0000256" key="1">
    <source>
        <dbReference type="SAM" id="MobiDB-lite"/>
    </source>
</evidence>
<name>E7QSC0_HALPU</name>